<dbReference type="eggNOG" id="KOG0498">
    <property type="taxonomic scope" value="Eukaryota"/>
</dbReference>
<dbReference type="EMBL" id="GL377612">
    <property type="protein sequence ID" value="EFJ17870.1"/>
    <property type="molecule type" value="Genomic_DNA"/>
</dbReference>
<keyword evidence="10" id="KW-0407">Ion channel</keyword>
<sequence>MECSLFFSGVVECLVAAVDFSRRFESDYLDFDAEVPHTFAFETIKPGSGDVHGIKHGSRWFSGLGSLQRFGRSLNFGARVFSEDHELSETRIFDPRSRFIQQWNNFFILSCLLAAFIDPLFFYLPVINQTRNCSQLRNSLKVVVTVLRTIIDCSYLFHMLLRFRTAFIAPSSRVFGRGELVVDSWQIAKRYLFKDFVMDILSVLPLPQILIWGNSHLTANKTMNTLRYIVLVQYFPRLLRIIPLTTQKQSTTGILLETAWAGAAFNLLLYILASHVLGAWWYLLSTQAQDRCWRRNCSNSCNSDFFDCGVDIDNSARTEWLNAVQASCSTNSTFSYGIYKDALDNGIISTGLDFVNQYFYCLWWGLRNLSSLGQGLATSNYVEETLFAILIGILGLIFFAFLIGNMQAIFLLQTYLASITVRLEEMRLKRRDSEQWMRHRQLPPVLRDRVRRYDQYKWVTTRGVDEEMLVQTLPLDLRRDIKRHLCLDLVRQVPMFDKMDERLLEAICERLQPVLHTEGNYIVREGDPVNEMLFIIRGRLESVTTNGGRTGFYNVQELGPGAFCGEELLTWALHPKPSKNLPSSTRTVRALVEVEAFSLKAEDLKFVAGQFRRLHSKQLQHTFRYYSQQWRTWAVLYIQAAWRRFQRRKEHERRETVDQSLQEAAIDAIAGTRTSGTSIGAALLASRFAANALRGVHRMRLARAAELTVKLSKPAEPDFSAPEEDE</sequence>
<dbReference type="Pfam" id="PF00520">
    <property type="entry name" value="Ion_trans"/>
    <property type="match status" value="1"/>
</dbReference>
<dbReference type="PROSITE" id="PS50042">
    <property type="entry name" value="CNMP_BINDING_3"/>
    <property type="match status" value="1"/>
</dbReference>
<dbReference type="InterPro" id="IPR014710">
    <property type="entry name" value="RmlC-like_jellyroll"/>
</dbReference>
<dbReference type="SMART" id="SM00100">
    <property type="entry name" value="cNMP"/>
    <property type="match status" value="1"/>
</dbReference>
<dbReference type="GO" id="GO:0012505">
    <property type="term" value="C:endomembrane system"/>
    <property type="evidence" value="ECO:0007669"/>
    <property type="project" value="UniProtKB-SubCell"/>
</dbReference>
<reference evidence="13 14" key="1">
    <citation type="journal article" date="2011" name="Science">
        <title>The Selaginella genome identifies genetic changes associated with the evolution of vascular plants.</title>
        <authorList>
            <person name="Banks J.A."/>
            <person name="Nishiyama T."/>
            <person name="Hasebe M."/>
            <person name="Bowman J.L."/>
            <person name="Gribskov M."/>
            <person name="dePamphilis C."/>
            <person name="Albert V.A."/>
            <person name="Aono N."/>
            <person name="Aoyama T."/>
            <person name="Ambrose B.A."/>
            <person name="Ashton N.W."/>
            <person name="Axtell M.J."/>
            <person name="Barker E."/>
            <person name="Barker M.S."/>
            <person name="Bennetzen J.L."/>
            <person name="Bonawitz N.D."/>
            <person name="Chapple C."/>
            <person name="Cheng C."/>
            <person name="Correa L.G."/>
            <person name="Dacre M."/>
            <person name="DeBarry J."/>
            <person name="Dreyer I."/>
            <person name="Elias M."/>
            <person name="Engstrom E.M."/>
            <person name="Estelle M."/>
            <person name="Feng L."/>
            <person name="Finet C."/>
            <person name="Floyd S.K."/>
            <person name="Frommer W.B."/>
            <person name="Fujita T."/>
            <person name="Gramzow L."/>
            <person name="Gutensohn M."/>
            <person name="Harholt J."/>
            <person name="Hattori M."/>
            <person name="Heyl A."/>
            <person name="Hirai T."/>
            <person name="Hiwatashi Y."/>
            <person name="Ishikawa M."/>
            <person name="Iwata M."/>
            <person name="Karol K.G."/>
            <person name="Koehler B."/>
            <person name="Kolukisaoglu U."/>
            <person name="Kubo M."/>
            <person name="Kurata T."/>
            <person name="Lalonde S."/>
            <person name="Li K."/>
            <person name="Li Y."/>
            <person name="Litt A."/>
            <person name="Lyons E."/>
            <person name="Manning G."/>
            <person name="Maruyama T."/>
            <person name="Michael T.P."/>
            <person name="Mikami K."/>
            <person name="Miyazaki S."/>
            <person name="Morinaga S."/>
            <person name="Murata T."/>
            <person name="Mueller-Roeber B."/>
            <person name="Nelson D.R."/>
            <person name="Obara M."/>
            <person name="Oguri Y."/>
            <person name="Olmstead R.G."/>
            <person name="Onodera N."/>
            <person name="Petersen B.L."/>
            <person name="Pils B."/>
            <person name="Prigge M."/>
            <person name="Rensing S.A."/>
            <person name="Riano-Pachon D.M."/>
            <person name="Roberts A.W."/>
            <person name="Sato Y."/>
            <person name="Scheller H.V."/>
            <person name="Schulz B."/>
            <person name="Schulz C."/>
            <person name="Shakirov E.V."/>
            <person name="Shibagaki N."/>
            <person name="Shinohara N."/>
            <person name="Shippen D.E."/>
            <person name="Soerensen I."/>
            <person name="Sotooka R."/>
            <person name="Sugimoto N."/>
            <person name="Sugita M."/>
            <person name="Sumikawa N."/>
            <person name="Tanurdzic M."/>
            <person name="Theissen G."/>
            <person name="Ulvskov P."/>
            <person name="Wakazuki S."/>
            <person name="Weng J.K."/>
            <person name="Willats W.W."/>
            <person name="Wipf D."/>
            <person name="Wolf P.G."/>
            <person name="Yang L."/>
            <person name="Zimmer A.D."/>
            <person name="Zhu Q."/>
            <person name="Mitros T."/>
            <person name="Hellsten U."/>
            <person name="Loque D."/>
            <person name="Otillar R."/>
            <person name="Salamov A."/>
            <person name="Schmutz J."/>
            <person name="Shapiro H."/>
            <person name="Lindquist E."/>
            <person name="Lucas S."/>
            <person name="Rokhsar D."/>
            <person name="Grigoriev I.V."/>
        </authorList>
    </citation>
    <scope>NUCLEOTIDE SEQUENCE [LARGE SCALE GENOMIC DNA]</scope>
</reference>
<evidence type="ECO:0000256" key="8">
    <source>
        <dbReference type="ARBA" id="ARBA00023136"/>
    </source>
</evidence>
<dbReference type="Proteomes" id="UP000001514">
    <property type="component" value="Unassembled WGS sequence"/>
</dbReference>
<dbReference type="InterPro" id="IPR018490">
    <property type="entry name" value="cNMP-bd_dom_sf"/>
</dbReference>
<keyword evidence="8 11" id="KW-0472">Membrane</keyword>
<dbReference type="GO" id="GO:0005249">
    <property type="term" value="F:voltage-gated potassium channel activity"/>
    <property type="evidence" value="ECO:0007669"/>
    <property type="project" value="InterPro"/>
</dbReference>
<keyword evidence="9" id="KW-1071">Ligand-gated ion channel</keyword>
<evidence type="ECO:0000256" key="11">
    <source>
        <dbReference type="SAM" id="Phobius"/>
    </source>
</evidence>
<organism evidence="14">
    <name type="scientific">Selaginella moellendorffii</name>
    <name type="common">Spikemoss</name>
    <dbReference type="NCBI Taxonomy" id="88036"/>
    <lineage>
        <taxon>Eukaryota</taxon>
        <taxon>Viridiplantae</taxon>
        <taxon>Streptophyta</taxon>
        <taxon>Embryophyta</taxon>
        <taxon>Tracheophyta</taxon>
        <taxon>Lycopodiopsida</taxon>
        <taxon>Selaginellales</taxon>
        <taxon>Selaginellaceae</taxon>
        <taxon>Selaginella</taxon>
    </lineage>
</organism>
<dbReference type="PANTHER" id="PTHR45651">
    <property type="entry name" value="CYCLIC NUCLEOTIDE-GATED ION CHANNEL 15-RELATED-RELATED"/>
    <property type="match status" value="1"/>
</dbReference>
<feature type="transmembrane region" description="Helical" evidence="11">
    <location>
        <begin position="254"/>
        <end position="283"/>
    </location>
</feature>
<evidence type="ECO:0000256" key="2">
    <source>
        <dbReference type="ARBA" id="ARBA00004308"/>
    </source>
</evidence>
<feature type="transmembrane region" description="Helical" evidence="11">
    <location>
        <begin position="139"/>
        <end position="161"/>
    </location>
</feature>
<dbReference type="FunFam" id="1.10.287.630:FF:000003">
    <property type="entry name" value="Cyclic nucleotide-gated ion channel 1"/>
    <property type="match status" value="1"/>
</dbReference>
<keyword evidence="7" id="KW-0406">Ion transport</keyword>
<dbReference type="AlphaFoldDB" id="D8SCK7"/>
<keyword evidence="6 11" id="KW-1133">Transmembrane helix</keyword>
<dbReference type="FunFam" id="2.60.120.10:FF:000024">
    <property type="entry name" value="Cyclic nucleotide-gated ion channel 1"/>
    <property type="match status" value="1"/>
</dbReference>
<dbReference type="SUPFAM" id="SSF81324">
    <property type="entry name" value="Voltage-gated potassium channels"/>
    <property type="match status" value="1"/>
</dbReference>
<accession>D8SCK7</accession>
<evidence type="ECO:0000259" key="12">
    <source>
        <dbReference type="PROSITE" id="PS50042"/>
    </source>
</evidence>
<evidence type="ECO:0000256" key="10">
    <source>
        <dbReference type="ARBA" id="ARBA00023303"/>
    </source>
</evidence>
<dbReference type="OMA" id="PRHNEES"/>
<dbReference type="HOGENOM" id="CLU_013069_3_0_1"/>
<evidence type="ECO:0000313" key="13">
    <source>
        <dbReference type="EMBL" id="EFJ17870.1"/>
    </source>
</evidence>
<dbReference type="CDD" id="cd00038">
    <property type="entry name" value="CAP_ED"/>
    <property type="match status" value="1"/>
</dbReference>
<comment type="similarity">
    <text evidence="3">Belongs to the cyclic nucleotide-gated cation channel (TC 1.A.1.5) family.</text>
</comment>
<keyword evidence="4" id="KW-0813">Transport</keyword>
<evidence type="ECO:0000256" key="1">
    <source>
        <dbReference type="ARBA" id="ARBA00004141"/>
    </source>
</evidence>
<evidence type="ECO:0000256" key="6">
    <source>
        <dbReference type="ARBA" id="ARBA00022989"/>
    </source>
</evidence>
<dbReference type="KEGG" id="smo:SELMODRAFT_113786"/>
<name>D8SCK7_SELML</name>
<gene>
    <name evidence="13" type="primary">SmCNGC1_1</name>
    <name evidence="13" type="ORF">SELMODRAFT_113786</name>
</gene>
<dbReference type="Gene3D" id="1.10.287.70">
    <property type="match status" value="1"/>
</dbReference>
<evidence type="ECO:0000256" key="9">
    <source>
        <dbReference type="ARBA" id="ARBA00023286"/>
    </source>
</evidence>
<dbReference type="InterPro" id="IPR003938">
    <property type="entry name" value="K_chnl_volt-dep_EAG/ELK/ERG"/>
</dbReference>
<dbReference type="Gene3D" id="1.10.287.630">
    <property type="entry name" value="Helix hairpin bin"/>
    <property type="match status" value="1"/>
</dbReference>
<evidence type="ECO:0000256" key="7">
    <source>
        <dbReference type="ARBA" id="ARBA00023065"/>
    </source>
</evidence>
<dbReference type="PRINTS" id="PR01463">
    <property type="entry name" value="EAGCHANLFMLY"/>
</dbReference>
<protein>
    <submittedName>
        <fullName evidence="13">Uncharacterized protein SmCNGC1_1</fullName>
    </submittedName>
</protein>
<feature type="transmembrane region" description="Helical" evidence="11">
    <location>
        <begin position="106"/>
        <end position="127"/>
    </location>
</feature>
<feature type="domain" description="Cyclic nucleotide-binding" evidence="12">
    <location>
        <begin position="495"/>
        <end position="625"/>
    </location>
</feature>
<evidence type="ECO:0000256" key="5">
    <source>
        <dbReference type="ARBA" id="ARBA00022692"/>
    </source>
</evidence>
<dbReference type="FunCoup" id="D8SCK7">
    <property type="interactions" value="862"/>
</dbReference>
<keyword evidence="5 11" id="KW-0812">Transmembrane</keyword>
<dbReference type="Gene3D" id="2.60.120.10">
    <property type="entry name" value="Jelly Rolls"/>
    <property type="match status" value="1"/>
</dbReference>
<evidence type="ECO:0000256" key="4">
    <source>
        <dbReference type="ARBA" id="ARBA00022448"/>
    </source>
</evidence>
<keyword evidence="14" id="KW-1185">Reference proteome</keyword>
<feature type="transmembrane region" description="Helical" evidence="11">
    <location>
        <begin position="386"/>
        <end position="412"/>
    </location>
</feature>
<dbReference type="Pfam" id="PF00027">
    <property type="entry name" value="cNMP_binding"/>
    <property type="match status" value="1"/>
</dbReference>
<proteinExistence type="inferred from homology"/>
<comment type="subcellular location">
    <subcellularLocation>
        <location evidence="2">Endomembrane system</location>
    </subcellularLocation>
    <subcellularLocation>
        <location evidence="1">Membrane</location>
        <topology evidence="1">Multi-pass membrane protein</topology>
    </subcellularLocation>
</comment>
<evidence type="ECO:0000313" key="14">
    <source>
        <dbReference type="Proteomes" id="UP000001514"/>
    </source>
</evidence>
<dbReference type="GO" id="GO:0016020">
    <property type="term" value="C:membrane"/>
    <property type="evidence" value="ECO:0007669"/>
    <property type="project" value="UniProtKB-SubCell"/>
</dbReference>
<dbReference type="InterPro" id="IPR000595">
    <property type="entry name" value="cNMP-bd_dom"/>
</dbReference>
<dbReference type="PANTHER" id="PTHR45651:SF12">
    <property type="entry name" value="CYCLIC NUCLEOTIDE-GATED ION CHANNEL 15-RELATED"/>
    <property type="match status" value="1"/>
</dbReference>
<dbReference type="Gramene" id="EFJ17870">
    <property type="protein sequence ID" value="EFJ17870"/>
    <property type="gene ID" value="SELMODRAFT_113786"/>
</dbReference>
<dbReference type="InterPro" id="IPR005821">
    <property type="entry name" value="Ion_trans_dom"/>
</dbReference>
<dbReference type="InParanoid" id="D8SCK7"/>
<dbReference type="SUPFAM" id="SSF51206">
    <property type="entry name" value="cAMP-binding domain-like"/>
    <property type="match status" value="1"/>
</dbReference>
<evidence type="ECO:0000256" key="3">
    <source>
        <dbReference type="ARBA" id="ARBA00010486"/>
    </source>
</evidence>
<dbReference type="PROSITE" id="PS50096">
    <property type="entry name" value="IQ"/>
    <property type="match status" value="1"/>
</dbReference>